<comment type="caution">
    <text evidence="2">The sequence shown here is derived from an EMBL/GenBank/DDBJ whole genome shotgun (WGS) entry which is preliminary data.</text>
</comment>
<name>A0AAN8PXC6_POLSC</name>
<dbReference type="Proteomes" id="UP001372834">
    <property type="component" value="Unassembled WGS sequence"/>
</dbReference>
<sequence length="108" mass="12444">MKKKLRGKDARLPEGPENADQSQSIKFEDMLGNLLPVDILNCRLLEERKHFPNGKELMKTRSLKSRNDAVAGMSREALEGCERLEKAWEVAWKEEEPFWAPHKRGAKV</sequence>
<evidence type="ECO:0000313" key="2">
    <source>
        <dbReference type="EMBL" id="KAK6639367.1"/>
    </source>
</evidence>
<dbReference type="EMBL" id="JAWJWE010000003">
    <property type="protein sequence ID" value="KAK6639367.1"/>
    <property type="molecule type" value="Genomic_DNA"/>
</dbReference>
<evidence type="ECO:0000313" key="3">
    <source>
        <dbReference type="Proteomes" id="UP001372834"/>
    </source>
</evidence>
<dbReference type="AlphaFoldDB" id="A0AAN8PXC6"/>
<proteinExistence type="predicted"/>
<accession>A0AAN8PXC6</accession>
<organism evidence="2 3">
    <name type="scientific">Polyplax serrata</name>
    <name type="common">Common mouse louse</name>
    <dbReference type="NCBI Taxonomy" id="468196"/>
    <lineage>
        <taxon>Eukaryota</taxon>
        <taxon>Metazoa</taxon>
        <taxon>Ecdysozoa</taxon>
        <taxon>Arthropoda</taxon>
        <taxon>Hexapoda</taxon>
        <taxon>Insecta</taxon>
        <taxon>Pterygota</taxon>
        <taxon>Neoptera</taxon>
        <taxon>Paraneoptera</taxon>
        <taxon>Psocodea</taxon>
        <taxon>Troctomorpha</taxon>
        <taxon>Phthiraptera</taxon>
        <taxon>Anoplura</taxon>
        <taxon>Polyplacidae</taxon>
        <taxon>Polyplax</taxon>
    </lineage>
</organism>
<gene>
    <name evidence="2" type="ORF">RUM43_007640</name>
</gene>
<reference evidence="2 3" key="1">
    <citation type="submission" date="2023-10" db="EMBL/GenBank/DDBJ databases">
        <title>Genomes of two closely related lineages of the louse Polyplax serrata with different host specificities.</title>
        <authorList>
            <person name="Martinu J."/>
            <person name="Tarabai H."/>
            <person name="Stefka J."/>
            <person name="Hypsa V."/>
        </authorList>
    </citation>
    <scope>NUCLEOTIDE SEQUENCE [LARGE SCALE GENOMIC DNA]</scope>
    <source>
        <strain evidence="2">HR10_N</strain>
    </source>
</reference>
<evidence type="ECO:0000256" key="1">
    <source>
        <dbReference type="SAM" id="MobiDB-lite"/>
    </source>
</evidence>
<protein>
    <submittedName>
        <fullName evidence="2">Uncharacterized protein</fullName>
    </submittedName>
</protein>
<feature type="region of interest" description="Disordered" evidence="1">
    <location>
        <begin position="1"/>
        <end position="24"/>
    </location>
</feature>